<proteinExistence type="predicted"/>
<organism evidence="2 3">
    <name type="scientific">Prevotella histicola</name>
    <dbReference type="NCBI Taxonomy" id="470565"/>
    <lineage>
        <taxon>Bacteria</taxon>
        <taxon>Pseudomonadati</taxon>
        <taxon>Bacteroidota</taxon>
        <taxon>Bacteroidia</taxon>
        <taxon>Bacteroidales</taxon>
        <taxon>Prevotellaceae</taxon>
        <taxon>Prevotella</taxon>
    </lineage>
</organism>
<feature type="transmembrane region" description="Helical" evidence="1">
    <location>
        <begin position="6"/>
        <end position="26"/>
    </location>
</feature>
<dbReference type="AlphaFoldDB" id="A0A930HY92"/>
<gene>
    <name evidence="2" type="ORF">HXN33_06065</name>
</gene>
<name>A0A930HY92_9BACT</name>
<dbReference type="EMBL" id="JABZSQ010000095">
    <property type="protein sequence ID" value="MBF1415131.1"/>
    <property type="molecule type" value="Genomic_DNA"/>
</dbReference>
<reference evidence="2" key="1">
    <citation type="submission" date="2020-04" db="EMBL/GenBank/DDBJ databases">
        <title>Deep metagenomics examines the oral microbiome during advanced dental caries in children, revealing novel taxa and co-occurrences with host molecules.</title>
        <authorList>
            <person name="Baker J.L."/>
            <person name="Morton J.T."/>
            <person name="Dinis M."/>
            <person name="Alvarez R."/>
            <person name="Tran N.C."/>
            <person name="Knight R."/>
            <person name="Edlund A."/>
        </authorList>
    </citation>
    <scope>NUCLEOTIDE SEQUENCE</scope>
    <source>
        <strain evidence="2">JCVI_25_bin.9</strain>
    </source>
</reference>
<evidence type="ECO:0000313" key="3">
    <source>
        <dbReference type="Proteomes" id="UP000757461"/>
    </source>
</evidence>
<feature type="transmembrane region" description="Helical" evidence="1">
    <location>
        <begin position="47"/>
        <end position="69"/>
    </location>
</feature>
<evidence type="ECO:0000256" key="1">
    <source>
        <dbReference type="SAM" id="Phobius"/>
    </source>
</evidence>
<evidence type="ECO:0000313" key="2">
    <source>
        <dbReference type="EMBL" id="MBF1415131.1"/>
    </source>
</evidence>
<accession>A0A930HY92</accession>
<dbReference type="RefSeq" id="WP_219450044.1">
    <property type="nucleotide sequence ID" value="NZ_JABZSY010000008.1"/>
</dbReference>
<keyword evidence="1" id="KW-0472">Membrane</keyword>
<dbReference type="Proteomes" id="UP000757461">
    <property type="component" value="Unassembled WGS sequence"/>
</dbReference>
<keyword evidence="1" id="KW-0812">Transmembrane</keyword>
<keyword evidence="1" id="KW-1133">Transmembrane helix</keyword>
<sequence>MSEQNFIHIVCSVLFFLFTFSYLFFFQADVMTVTQHLASGGQTFYNPLLGAILITIVLKLLQIGVSSLIRLTKRGYALTYFPSFLFLTIISDLKPASQGVSLGNWIWISPILFVIYFFVIISVKRYEPYELESRSIGPFSQQVWSSLLIMLGLFLCTGLFSNTDKHFHQRAKVESMIDKRNYVGALHVIKTVSNTDSVMSMLTIYAVARCHQLSDSLFCYPLIGGSDVLRPGKIHSWLQPDSILQKSTRNSANYQLVGFLLDRNLHDFARYLVRYYPIDTIRPRYYREAYQIYLLHKKGLKPKGPYVAGSYAAYYFRQYAI</sequence>
<comment type="caution">
    <text evidence="2">The sequence shown here is derived from an EMBL/GenBank/DDBJ whole genome shotgun (WGS) entry which is preliminary data.</text>
</comment>
<feature type="transmembrane region" description="Helical" evidence="1">
    <location>
        <begin position="143"/>
        <end position="162"/>
    </location>
</feature>
<feature type="transmembrane region" description="Helical" evidence="1">
    <location>
        <begin position="105"/>
        <end position="123"/>
    </location>
</feature>
<protein>
    <submittedName>
        <fullName evidence="2">Uncharacterized protein</fullName>
    </submittedName>
</protein>